<evidence type="ECO:0000313" key="23">
    <source>
        <dbReference type="EMBL" id="OGE70562.1"/>
    </source>
</evidence>
<dbReference type="SUPFAM" id="SSF55811">
    <property type="entry name" value="Nudix"/>
    <property type="match status" value="1"/>
</dbReference>
<proteinExistence type="inferred from homology"/>
<evidence type="ECO:0000256" key="19">
    <source>
        <dbReference type="ARBA" id="ARBA00048894"/>
    </source>
</evidence>
<dbReference type="InterPro" id="IPR003563">
    <property type="entry name" value="8ODP"/>
</dbReference>
<evidence type="ECO:0000256" key="15">
    <source>
        <dbReference type="ARBA" id="ARBA00030682"/>
    </source>
</evidence>
<dbReference type="InterPro" id="IPR000086">
    <property type="entry name" value="NUDIX_hydrolase_dom"/>
</dbReference>
<organism evidence="23 24">
    <name type="scientific">Candidatus Daviesbacteria bacterium RIFOXYD1_FULL_41_10</name>
    <dbReference type="NCBI Taxonomy" id="1797801"/>
    <lineage>
        <taxon>Bacteria</taxon>
        <taxon>Candidatus Daviesiibacteriota</taxon>
    </lineage>
</organism>
<dbReference type="PROSITE" id="PS00893">
    <property type="entry name" value="NUDIX_BOX"/>
    <property type="match status" value="1"/>
</dbReference>
<keyword evidence="5" id="KW-0378">Hydrolase</keyword>
<dbReference type="GO" id="GO:0005737">
    <property type="term" value="C:cytoplasm"/>
    <property type="evidence" value="ECO:0007669"/>
    <property type="project" value="TreeGrafter"/>
</dbReference>
<evidence type="ECO:0000256" key="6">
    <source>
        <dbReference type="ARBA" id="ARBA00022842"/>
    </source>
</evidence>
<evidence type="ECO:0000256" key="14">
    <source>
        <dbReference type="ARBA" id="ARBA00030634"/>
    </source>
</evidence>
<evidence type="ECO:0000256" key="2">
    <source>
        <dbReference type="ARBA" id="ARBA00005582"/>
    </source>
</evidence>
<dbReference type="EMBL" id="MFEC01000041">
    <property type="protein sequence ID" value="OGE70562.1"/>
    <property type="molecule type" value="Genomic_DNA"/>
</dbReference>
<dbReference type="PANTHER" id="PTHR43758:SF2">
    <property type="entry name" value="OXIDIZED PURINE NUCLEOSIDE TRIPHOSPHATE HYDROLASE"/>
    <property type="match status" value="1"/>
</dbReference>
<evidence type="ECO:0000256" key="9">
    <source>
        <dbReference type="ARBA" id="ARBA00024486"/>
    </source>
</evidence>
<dbReference type="PANTHER" id="PTHR43758">
    <property type="entry name" value="7,8-DIHYDRO-8-OXOGUANINE TRIPHOSPHATASE"/>
    <property type="match status" value="1"/>
</dbReference>
<dbReference type="InterPro" id="IPR015797">
    <property type="entry name" value="NUDIX_hydrolase-like_dom_sf"/>
</dbReference>
<evidence type="ECO:0000256" key="10">
    <source>
        <dbReference type="ARBA" id="ARBA00024596"/>
    </source>
</evidence>
<evidence type="ECO:0000256" key="20">
    <source>
        <dbReference type="ARBA" id="ARBA00049032"/>
    </source>
</evidence>
<gene>
    <name evidence="23" type="ORF">A2617_03350</name>
</gene>
<dbReference type="Proteomes" id="UP000177135">
    <property type="component" value="Unassembled WGS sequence"/>
</dbReference>
<dbReference type="Gene3D" id="3.90.79.10">
    <property type="entry name" value="Nucleoside Triphosphate Pyrophosphohydrolase"/>
    <property type="match status" value="1"/>
</dbReference>
<feature type="domain" description="Nudix hydrolase" evidence="22">
    <location>
        <begin position="6"/>
        <end position="138"/>
    </location>
</feature>
<comment type="function">
    <text evidence="21">Oxidized purine nucleoside triphosphate hydrolase which is a prominent sanitizer of the oxidized nucleotide pool. Catalyzes the hydrolysis of 2-oxo-dATP (2-hydroxy-dATP) into 2-oxo-dAMP. Also has a significant hydrolase activity toward 2-oxo-ATP, 8-oxo-dGTP and 8-oxo-dATP. Through the hydrolysis of oxidized purine nucleoside triphosphates, prevents their incorporation into DNA and the subsequent transversions A:T to C:G and G:C to T:A. Also catalyzes the hydrolysis of methylated purine nucleoside triphosphate preventing their integration into DNA. Through this antimutagenic activity protects cells from oxidative stress.</text>
</comment>
<comment type="catalytic activity">
    <reaction evidence="20">
        <text>N(6)-methyl-dATP + H2O = N(6)-methyl-dAMP + diphosphate + H(+)</text>
        <dbReference type="Rhea" id="RHEA:67604"/>
        <dbReference type="ChEBI" id="CHEBI:15377"/>
        <dbReference type="ChEBI" id="CHEBI:15378"/>
        <dbReference type="ChEBI" id="CHEBI:33019"/>
        <dbReference type="ChEBI" id="CHEBI:169976"/>
        <dbReference type="ChEBI" id="CHEBI:172872"/>
    </reaction>
    <physiologicalReaction direction="left-to-right" evidence="20">
        <dbReference type="Rhea" id="RHEA:67605"/>
    </physiologicalReaction>
</comment>
<dbReference type="GO" id="GO:0008413">
    <property type="term" value="F:8-oxo-7,8-dihydroguanosine triphosphate pyrophosphatase activity"/>
    <property type="evidence" value="ECO:0007669"/>
    <property type="project" value="InterPro"/>
</dbReference>
<keyword evidence="4" id="KW-0479">Metal-binding</keyword>
<comment type="catalytic activity">
    <reaction evidence="19">
        <text>O(6)-methyl-dGTP + H2O = O(6)-methyl-dGMP + diphosphate + H(+)</text>
        <dbReference type="Rhea" id="RHEA:67600"/>
        <dbReference type="ChEBI" id="CHEBI:15377"/>
        <dbReference type="ChEBI" id="CHEBI:15378"/>
        <dbReference type="ChEBI" id="CHEBI:33019"/>
        <dbReference type="ChEBI" id="CHEBI:169974"/>
        <dbReference type="ChEBI" id="CHEBI:169975"/>
    </reaction>
    <physiologicalReaction direction="left-to-right" evidence="19">
        <dbReference type="Rhea" id="RHEA:67601"/>
    </physiologicalReaction>
</comment>
<comment type="subunit">
    <text evidence="3">Monomer.</text>
</comment>
<dbReference type="GO" id="GO:0008828">
    <property type="term" value="F:dATP diphosphatase activity"/>
    <property type="evidence" value="ECO:0007669"/>
    <property type="project" value="UniProtKB-EC"/>
</dbReference>
<dbReference type="PROSITE" id="PS51462">
    <property type="entry name" value="NUDIX"/>
    <property type="match status" value="1"/>
</dbReference>
<evidence type="ECO:0000256" key="21">
    <source>
        <dbReference type="ARBA" id="ARBA00053094"/>
    </source>
</evidence>
<dbReference type="EC" id="3.6.1.56" evidence="11"/>
<comment type="catalytic activity">
    <reaction evidence="10">
        <text>2-oxo-ATP + H2O = 2-oxo-AMP + diphosphate + H(+)</text>
        <dbReference type="Rhea" id="RHEA:67392"/>
        <dbReference type="ChEBI" id="CHEBI:15377"/>
        <dbReference type="ChEBI" id="CHEBI:15378"/>
        <dbReference type="ChEBI" id="CHEBI:33019"/>
        <dbReference type="ChEBI" id="CHEBI:71395"/>
        <dbReference type="ChEBI" id="CHEBI:172878"/>
    </reaction>
    <physiologicalReaction direction="left-to-right" evidence="10">
        <dbReference type="Rhea" id="RHEA:67393"/>
    </physiologicalReaction>
</comment>
<evidence type="ECO:0000256" key="13">
    <source>
        <dbReference type="ARBA" id="ARBA00029673"/>
    </source>
</evidence>
<comment type="catalytic activity">
    <reaction evidence="7">
        <text>8-oxo-dATP + H2O = 8-oxo-dAMP + diphosphate + H(+)</text>
        <dbReference type="Rhea" id="RHEA:65396"/>
        <dbReference type="ChEBI" id="CHEBI:15377"/>
        <dbReference type="ChEBI" id="CHEBI:15378"/>
        <dbReference type="ChEBI" id="CHEBI:33019"/>
        <dbReference type="ChEBI" id="CHEBI:71361"/>
        <dbReference type="ChEBI" id="CHEBI:172871"/>
    </reaction>
    <physiologicalReaction direction="left-to-right" evidence="7">
        <dbReference type="Rhea" id="RHEA:65397"/>
    </physiologicalReaction>
</comment>
<evidence type="ECO:0000256" key="11">
    <source>
        <dbReference type="ARBA" id="ARBA00026103"/>
    </source>
</evidence>
<comment type="caution">
    <text evidence="23">The sequence shown here is derived from an EMBL/GenBank/DDBJ whole genome shotgun (WGS) entry which is preliminary data.</text>
</comment>
<evidence type="ECO:0000256" key="7">
    <source>
        <dbReference type="ARBA" id="ARBA00024448"/>
    </source>
</evidence>
<comment type="catalytic activity">
    <reaction evidence="18">
        <text>N(6)-methyl-ATP + H2O = N(6)-methyl-AMP + diphosphate + H(+)</text>
        <dbReference type="Rhea" id="RHEA:67608"/>
        <dbReference type="ChEBI" id="CHEBI:15377"/>
        <dbReference type="ChEBI" id="CHEBI:15378"/>
        <dbReference type="ChEBI" id="CHEBI:33019"/>
        <dbReference type="ChEBI" id="CHEBI:144842"/>
        <dbReference type="ChEBI" id="CHEBI:172873"/>
    </reaction>
    <physiologicalReaction direction="left-to-right" evidence="18">
        <dbReference type="Rhea" id="RHEA:67609"/>
    </physiologicalReaction>
</comment>
<evidence type="ECO:0000256" key="8">
    <source>
        <dbReference type="ARBA" id="ARBA00024459"/>
    </source>
</evidence>
<evidence type="ECO:0000256" key="4">
    <source>
        <dbReference type="ARBA" id="ARBA00022723"/>
    </source>
</evidence>
<evidence type="ECO:0000256" key="16">
    <source>
        <dbReference type="ARBA" id="ARBA00031927"/>
    </source>
</evidence>
<dbReference type="GO" id="GO:0042262">
    <property type="term" value="P:DNA protection"/>
    <property type="evidence" value="ECO:0007669"/>
    <property type="project" value="InterPro"/>
</dbReference>
<dbReference type="PRINTS" id="PR01403">
    <property type="entry name" value="8OXTPHPHTASE"/>
</dbReference>
<evidence type="ECO:0000256" key="17">
    <source>
        <dbReference type="ARBA" id="ARBA00032071"/>
    </source>
</evidence>
<reference evidence="23 24" key="1">
    <citation type="journal article" date="2016" name="Nat. Commun.">
        <title>Thousands of microbial genomes shed light on interconnected biogeochemical processes in an aquifer system.</title>
        <authorList>
            <person name="Anantharaman K."/>
            <person name="Brown C.T."/>
            <person name="Hug L.A."/>
            <person name="Sharon I."/>
            <person name="Castelle C.J."/>
            <person name="Probst A.J."/>
            <person name="Thomas B.C."/>
            <person name="Singh A."/>
            <person name="Wilkins M.J."/>
            <person name="Karaoz U."/>
            <person name="Brodie E.L."/>
            <person name="Williams K.H."/>
            <person name="Hubbard S.S."/>
            <person name="Banfield J.F."/>
        </authorList>
    </citation>
    <scope>NUCLEOTIDE SEQUENCE [LARGE SCALE GENOMIC DNA]</scope>
</reference>
<evidence type="ECO:0000259" key="22">
    <source>
        <dbReference type="PROSITE" id="PS51462"/>
    </source>
</evidence>
<dbReference type="CDD" id="cd03427">
    <property type="entry name" value="NUDIX_MTH1_Nudt1"/>
    <property type="match status" value="1"/>
</dbReference>
<comment type="catalytic activity">
    <reaction evidence="8">
        <text>2-oxo-dATP + H2O = 2-oxo-dAMP + diphosphate + H(+)</text>
        <dbReference type="Rhea" id="RHEA:31583"/>
        <dbReference type="ChEBI" id="CHEBI:15377"/>
        <dbReference type="ChEBI" id="CHEBI:15378"/>
        <dbReference type="ChEBI" id="CHEBI:33019"/>
        <dbReference type="ChEBI" id="CHEBI:63212"/>
        <dbReference type="ChEBI" id="CHEBI:77897"/>
        <dbReference type="EC" id="3.6.1.56"/>
    </reaction>
    <physiologicalReaction direction="left-to-right" evidence="8">
        <dbReference type="Rhea" id="RHEA:31584"/>
    </physiologicalReaction>
</comment>
<dbReference type="InterPro" id="IPR020084">
    <property type="entry name" value="NUDIX_hydrolase_CS"/>
</dbReference>
<evidence type="ECO:0000256" key="5">
    <source>
        <dbReference type="ARBA" id="ARBA00022801"/>
    </source>
</evidence>
<sequence length="171" mass="19408">MEEEKVLYQATLCFPIDGERVLLAFKTKKIGKDRWNGYGGGIKKGETPRGAAVRELKEESGLDVLQADLTKMAVVDFHNTTAKGENFICQVHVFVTPRWTGVPTGDEAMITPTWFEINNLPFEEMMPADRFWLPPVLDGKKIRAEVHYGPFQKELRQEVKINEVDSLPETV</sequence>
<evidence type="ECO:0000256" key="1">
    <source>
        <dbReference type="ARBA" id="ARBA00001946"/>
    </source>
</evidence>
<evidence type="ECO:0000256" key="3">
    <source>
        <dbReference type="ARBA" id="ARBA00011245"/>
    </source>
</evidence>
<evidence type="ECO:0000256" key="12">
    <source>
        <dbReference type="ARBA" id="ARBA00026218"/>
    </source>
</evidence>
<evidence type="ECO:0000313" key="24">
    <source>
        <dbReference type="Proteomes" id="UP000177135"/>
    </source>
</evidence>
<protein>
    <recommendedName>
        <fullName evidence="12">Oxidized purine nucleoside triphosphate hydrolase</fullName>
        <ecNumber evidence="11">3.6.1.56</ecNumber>
    </recommendedName>
    <alternativeName>
        <fullName evidence="16">2-hydroxy-dATP diphosphatase</fullName>
    </alternativeName>
    <alternativeName>
        <fullName evidence="15">7,8-dihydro-8-oxoguanine triphosphatase</fullName>
    </alternativeName>
    <alternativeName>
        <fullName evidence="14">8-oxo-dGTPase</fullName>
    </alternativeName>
    <alternativeName>
        <fullName evidence="17">Methylated purine nucleoside triphosphate hydrolase</fullName>
    </alternativeName>
    <alternativeName>
        <fullName evidence="13">Nucleoside diphosphate-linked moiety X motif 1</fullName>
    </alternativeName>
</protein>
<evidence type="ECO:0000256" key="18">
    <source>
        <dbReference type="ARBA" id="ARBA00048002"/>
    </source>
</evidence>
<accession>A0A1F5MYW3</accession>
<name>A0A1F5MYW3_9BACT</name>
<dbReference type="Pfam" id="PF00293">
    <property type="entry name" value="NUDIX"/>
    <property type="match status" value="1"/>
</dbReference>
<comment type="catalytic activity">
    <reaction evidence="9">
        <text>8-oxo-dGTP + H2O = 8-oxo-dGMP + diphosphate + H(+)</text>
        <dbReference type="Rhea" id="RHEA:31575"/>
        <dbReference type="ChEBI" id="CHEBI:15377"/>
        <dbReference type="ChEBI" id="CHEBI:15378"/>
        <dbReference type="ChEBI" id="CHEBI:33019"/>
        <dbReference type="ChEBI" id="CHEBI:63224"/>
        <dbReference type="ChEBI" id="CHEBI:77896"/>
    </reaction>
    <physiologicalReaction direction="left-to-right" evidence="9">
        <dbReference type="Rhea" id="RHEA:31576"/>
    </physiologicalReaction>
</comment>
<comment type="similarity">
    <text evidence="2">Belongs to the Nudix hydrolase family.</text>
</comment>
<comment type="cofactor">
    <cofactor evidence="1">
        <name>Mg(2+)</name>
        <dbReference type="ChEBI" id="CHEBI:18420"/>
    </cofactor>
</comment>
<dbReference type="AlphaFoldDB" id="A0A1F5MYW3"/>
<dbReference type="GO" id="GO:0046872">
    <property type="term" value="F:metal ion binding"/>
    <property type="evidence" value="ECO:0007669"/>
    <property type="project" value="UniProtKB-KW"/>
</dbReference>
<keyword evidence="6" id="KW-0460">Magnesium</keyword>